<accession>A0ABR8PW89</accession>
<dbReference type="InterPro" id="IPR017853">
    <property type="entry name" value="GH"/>
</dbReference>
<keyword evidence="2" id="KW-0378">Hydrolase</keyword>
<dbReference type="Pfam" id="PF16657">
    <property type="entry name" value="Malt_amylase_C"/>
    <property type="match status" value="1"/>
</dbReference>
<dbReference type="Gene3D" id="2.60.40.1180">
    <property type="entry name" value="Golgi alpha-mannosidase II"/>
    <property type="match status" value="1"/>
</dbReference>
<dbReference type="SUPFAM" id="SSF51445">
    <property type="entry name" value="(Trans)glycosidases"/>
    <property type="match status" value="1"/>
</dbReference>
<dbReference type="PANTHER" id="PTHR10357">
    <property type="entry name" value="ALPHA-AMYLASE FAMILY MEMBER"/>
    <property type="match status" value="1"/>
</dbReference>
<evidence type="ECO:0000313" key="5">
    <source>
        <dbReference type="EMBL" id="MBD7912399.1"/>
    </source>
</evidence>
<dbReference type="InterPro" id="IPR013780">
    <property type="entry name" value="Glyco_hydro_b"/>
</dbReference>
<evidence type="ECO:0000256" key="2">
    <source>
        <dbReference type="ARBA" id="ARBA00022801"/>
    </source>
</evidence>
<name>A0ABR8PW89_9CLOT</name>
<dbReference type="Proteomes" id="UP000627781">
    <property type="component" value="Unassembled WGS sequence"/>
</dbReference>
<dbReference type="CDD" id="cd11338">
    <property type="entry name" value="AmyAc_CMD"/>
    <property type="match status" value="1"/>
</dbReference>
<dbReference type="Gene3D" id="3.90.400.10">
    <property type="entry name" value="Oligo-1,6-glucosidase, Domain 2"/>
    <property type="match status" value="1"/>
</dbReference>
<evidence type="ECO:0000256" key="1">
    <source>
        <dbReference type="ARBA" id="ARBA00008061"/>
    </source>
</evidence>
<dbReference type="Gene3D" id="3.20.20.80">
    <property type="entry name" value="Glycosidases"/>
    <property type="match status" value="1"/>
</dbReference>
<dbReference type="RefSeq" id="WP_185966726.1">
    <property type="nucleotide sequence ID" value="NZ_JACSRA010000023.1"/>
</dbReference>
<keyword evidence="6" id="KW-1185">Reference proteome</keyword>
<gene>
    <name evidence="5" type="ORF">H9661_13630</name>
</gene>
<dbReference type="InterPro" id="IPR045857">
    <property type="entry name" value="O16G_dom_2"/>
</dbReference>
<dbReference type="SUPFAM" id="SSF51011">
    <property type="entry name" value="Glycosyl hydrolase domain"/>
    <property type="match status" value="1"/>
</dbReference>
<evidence type="ECO:0000256" key="3">
    <source>
        <dbReference type="ARBA" id="ARBA00023295"/>
    </source>
</evidence>
<organism evidence="5 6">
    <name type="scientific">Clostridium cibarium</name>
    <dbReference type="NCBI Taxonomy" id="2762247"/>
    <lineage>
        <taxon>Bacteria</taxon>
        <taxon>Bacillati</taxon>
        <taxon>Bacillota</taxon>
        <taxon>Clostridia</taxon>
        <taxon>Eubacteriales</taxon>
        <taxon>Clostridiaceae</taxon>
        <taxon>Clostridium</taxon>
    </lineage>
</organism>
<dbReference type="Pfam" id="PF00128">
    <property type="entry name" value="Alpha-amylase"/>
    <property type="match status" value="1"/>
</dbReference>
<reference evidence="5 6" key="1">
    <citation type="submission" date="2020-08" db="EMBL/GenBank/DDBJ databases">
        <title>A Genomic Blueprint of the Chicken Gut Microbiome.</title>
        <authorList>
            <person name="Gilroy R."/>
            <person name="Ravi A."/>
            <person name="Getino M."/>
            <person name="Pursley I."/>
            <person name="Horton D.L."/>
            <person name="Alikhan N.-F."/>
            <person name="Baker D."/>
            <person name="Gharbi K."/>
            <person name="Hall N."/>
            <person name="Watson M."/>
            <person name="Adriaenssens E.M."/>
            <person name="Foster-Nyarko E."/>
            <person name="Jarju S."/>
            <person name="Secka A."/>
            <person name="Antonio M."/>
            <person name="Oren A."/>
            <person name="Chaudhuri R."/>
            <person name="La Ragione R.M."/>
            <person name="Hildebrand F."/>
            <person name="Pallen M.J."/>
        </authorList>
    </citation>
    <scope>NUCLEOTIDE SEQUENCE [LARGE SCALE GENOMIC DNA]</scope>
    <source>
        <strain evidence="5 6">Sa3CVN1</strain>
    </source>
</reference>
<dbReference type="EMBL" id="JACSRA010000023">
    <property type="protein sequence ID" value="MBD7912399.1"/>
    <property type="molecule type" value="Genomic_DNA"/>
</dbReference>
<dbReference type="InterPro" id="IPR032091">
    <property type="entry name" value="Malt_amylase-like_C"/>
</dbReference>
<proteinExistence type="inferred from homology"/>
<evidence type="ECO:0000313" key="6">
    <source>
        <dbReference type="Proteomes" id="UP000627781"/>
    </source>
</evidence>
<dbReference type="SMART" id="SM00642">
    <property type="entry name" value="Aamy"/>
    <property type="match status" value="1"/>
</dbReference>
<keyword evidence="3" id="KW-0326">Glycosidase</keyword>
<dbReference type="InterPro" id="IPR006047">
    <property type="entry name" value="GH13_cat_dom"/>
</dbReference>
<comment type="caution">
    <text evidence="5">The sequence shown here is derived from an EMBL/GenBank/DDBJ whole genome shotgun (WGS) entry which is preliminary data.</text>
</comment>
<sequence length="659" mass="77857">MQKYKKEFVINTDPDVKELIFGALPSEGRYFTKKCKGLGEGKFCVEVEAPKGDLYYHFKIAGEEDKILLDPNNMQDGAKNWHSICRIGTTSFNQIEFELTPSYIAEIEGGYIEIKIVSHQEWIQNITLIVEDKNGILTEYKCENHYTNGVKKYFRCVIEKEKIEDEKFCFKIYSKENIYYFCANQLLNKKIEKLFDCSLVRFNYVPISNTGVVYHIFPDSFARSGQTTIEGREMLDWDSEPRKKAFFGGNLKGIIDKLDYIKELGISYIYMTPIFYANSNDRYDCIDYMKIDPMLGDEENFHKLVTEAHKRNIKIVLDIVLNHCGTEFWMFDDLLRNQEKSKYKNYYIVYKYPVKFKPNRPNYSCWWDYGEMPQFNLDNKEVRDYLLGCCRYWIKKYYIDGWRIDVSSELSHDFLRLFRKEMKALNKEVVVIGENWKDSRTFLEGDQLDGVTNYLIWWKAFEPFFSGGKLKISELADNLMSCYFIYPHNRSIENWNVLSSHDVPRFSGKLLNEEDITNAIFLQMVIPGNPVIYYGDEIMIKGDDTPNNRRTMKWDIVNRNPEVLQWYRKLIQIRNKCDAIKFGTFYIRLADDEKKVLIIEREYKDEHIYCISNLSDKDICVDVDKVLKVENFVELLSDKEVGNQAKVNRKSSIILRKAI</sequence>
<evidence type="ECO:0000259" key="4">
    <source>
        <dbReference type="SMART" id="SM00642"/>
    </source>
</evidence>
<feature type="domain" description="Glycosyl hydrolase family 13 catalytic" evidence="4">
    <location>
        <begin position="215"/>
        <end position="574"/>
    </location>
</feature>
<comment type="similarity">
    <text evidence="1">Belongs to the glycosyl hydrolase 13 family.</text>
</comment>
<protein>
    <submittedName>
        <fullName evidence="5">Alpha-glucosidase C-terminal domain-containing protein</fullName>
    </submittedName>
</protein>
<dbReference type="PANTHER" id="PTHR10357:SF210">
    <property type="entry name" value="MALTODEXTRIN GLUCOSIDASE"/>
    <property type="match status" value="1"/>
</dbReference>